<feature type="domain" description="Inner membrane protein YqiJ OB-fold" evidence="2">
    <location>
        <begin position="151"/>
        <end position="213"/>
    </location>
</feature>
<dbReference type="Pfam" id="PF21001">
    <property type="entry name" value="YqiJ_N"/>
    <property type="match status" value="1"/>
</dbReference>
<feature type="domain" description="Inner membrane protein YqiJ N-terminal" evidence="3">
    <location>
        <begin position="10"/>
        <end position="129"/>
    </location>
</feature>
<gene>
    <name evidence="4" type="ORF">A9309_00160</name>
</gene>
<name>A0A1B8Q899_MORLA</name>
<evidence type="ECO:0000313" key="5">
    <source>
        <dbReference type="Proteomes" id="UP000092607"/>
    </source>
</evidence>
<dbReference type="RefSeq" id="WP_065255870.1">
    <property type="nucleotide sequence ID" value="NZ_JARDJM010000034.1"/>
</dbReference>
<sequence length="222" mass="24255">MLDLIFAPQNFIFGVAITLMFLLFILEIVALMIGGANDWVDGFLPDSLTEAHAEIGIDSPSVDTGVFIRFLSWLYVGKIPLLMLMVVFLAVFGLTGFIFQSVVYSLLGFYLPKIIAVIVVWFLSLPIVRLSAKGLYKILPKDETTAIDSKELVGRVGVVVLGNATANQSAQVRVKDTHGQTHYVMAFADTDETLTQGETVLLVSQVGVNFRAIKNVNGVLVD</sequence>
<dbReference type="InterPro" id="IPR048376">
    <property type="entry name" value="YqiJ_N"/>
</dbReference>
<dbReference type="Pfam" id="PF07290">
    <property type="entry name" value="YqiJ_OB"/>
    <property type="match status" value="1"/>
</dbReference>
<feature type="transmembrane region" description="Helical" evidence="1">
    <location>
        <begin position="109"/>
        <end position="128"/>
    </location>
</feature>
<organism evidence="4 5">
    <name type="scientific">Moraxella lacunata</name>
    <dbReference type="NCBI Taxonomy" id="477"/>
    <lineage>
        <taxon>Bacteria</taxon>
        <taxon>Pseudomonadati</taxon>
        <taxon>Pseudomonadota</taxon>
        <taxon>Gammaproteobacteria</taxon>
        <taxon>Moraxellales</taxon>
        <taxon>Moraxellaceae</taxon>
        <taxon>Moraxella</taxon>
    </lineage>
</organism>
<keyword evidence="1" id="KW-1133">Transmembrane helix</keyword>
<keyword evidence="1" id="KW-0812">Transmembrane</keyword>
<feature type="transmembrane region" description="Helical" evidence="1">
    <location>
        <begin position="12"/>
        <end position="33"/>
    </location>
</feature>
<dbReference type="InterPro" id="IPR010840">
    <property type="entry name" value="YqiJ_OB"/>
</dbReference>
<evidence type="ECO:0000259" key="3">
    <source>
        <dbReference type="Pfam" id="PF21001"/>
    </source>
</evidence>
<dbReference type="Proteomes" id="UP000092607">
    <property type="component" value="Unassembled WGS sequence"/>
</dbReference>
<evidence type="ECO:0000313" key="4">
    <source>
        <dbReference type="EMBL" id="OBX67377.1"/>
    </source>
</evidence>
<proteinExistence type="predicted"/>
<dbReference type="AlphaFoldDB" id="A0A1B8Q899"/>
<evidence type="ECO:0000256" key="1">
    <source>
        <dbReference type="SAM" id="Phobius"/>
    </source>
</evidence>
<reference evidence="4 5" key="1">
    <citation type="submission" date="2016-06" db="EMBL/GenBank/DDBJ databases">
        <title>Draft genome of Moraxella lacunata CCUG 57757A.</title>
        <authorList>
            <person name="Salva-Serra F."/>
            <person name="Engstrom-Jakobsson H."/>
            <person name="Thorell K."/>
            <person name="Gonzales-Siles L."/>
            <person name="Karlsson R."/>
            <person name="Boulund F."/>
            <person name="Engstrand L."/>
            <person name="Kristiansson E."/>
            <person name="Moore E."/>
        </authorList>
    </citation>
    <scope>NUCLEOTIDE SEQUENCE [LARGE SCALE GENOMIC DNA]</scope>
    <source>
        <strain evidence="4 5">CCUG 57757A</strain>
    </source>
</reference>
<evidence type="ECO:0008006" key="6">
    <source>
        <dbReference type="Google" id="ProtNLM"/>
    </source>
</evidence>
<keyword evidence="1" id="KW-0472">Membrane</keyword>
<protein>
    <recommendedName>
        <fullName evidence="6">Inner membrane protein yqiJ</fullName>
    </recommendedName>
</protein>
<evidence type="ECO:0000259" key="2">
    <source>
        <dbReference type="Pfam" id="PF07290"/>
    </source>
</evidence>
<accession>A0A1B8Q899</accession>
<comment type="caution">
    <text evidence="4">The sequence shown here is derived from an EMBL/GenBank/DDBJ whole genome shotgun (WGS) entry which is preliminary data.</text>
</comment>
<feature type="transmembrane region" description="Helical" evidence="1">
    <location>
        <begin position="79"/>
        <end position="103"/>
    </location>
</feature>
<dbReference type="EMBL" id="LZMS01000001">
    <property type="protein sequence ID" value="OBX67377.1"/>
    <property type="molecule type" value="Genomic_DNA"/>
</dbReference>
<dbReference type="OrthoDB" id="7207054at2"/>